<evidence type="ECO:0000313" key="1">
    <source>
        <dbReference type="EMBL" id="KAG1301816.1"/>
    </source>
</evidence>
<organism evidence="1 2">
    <name type="scientific">Rhizopus oryzae</name>
    <name type="common">Mucormycosis agent</name>
    <name type="synonym">Rhizopus arrhizus var. delemar</name>
    <dbReference type="NCBI Taxonomy" id="64495"/>
    <lineage>
        <taxon>Eukaryota</taxon>
        <taxon>Fungi</taxon>
        <taxon>Fungi incertae sedis</taxon>
        <taxon>Mucoromycota</taxon>
        <taxon>Mucoromycotina</taxon>
        <taxon>Mucoromycetes</taxon>
        <taxon>Mucorales</taxon>
        <taxon>Mucorineae</taxon>
        <taxon>Rhizopodaceae</taxon>
        <taxon>Rhizopus</taxon>
    </lineage>
</organism>
<comment type="caution">
    <text evidence="1">The sequence shown here is derived from an EMBL/GenBank/DDBJ whole genome shotgun (WGS) entry which is preliminary data.</text>
</comment>
<dbReference type="Proteomes" id="UP000716291">
    <property type="component" value="Unassembled WGS sequence"/>
</dbReference>
<sequence length="154" mass="17755">MIELYLEDDKILQIDEDEPTEEVYVSLMSMMRANTAMHNTEAAIEIDDEVNNELYNGENLHVKTEEDIDPEDDEQVDLSDEVKKQSSIAAFAIMMSGKEPQDPPKKPSKYRKYTTEFLIRITKIWNQSEKQLLLKELLNDQPIDTKSNGMSLAL</sequence>
<protein>
    <submittedName>
        <fullName evidence="1">Uncharacterized protein</fullName>
    </submittedName>
</protein>
<keyword evidence="2" id="KW-1185">Reference proteome</keyword>
<dbReference type="EMBL" id="JAANQT010002805">
    <property type="protein sequence ID" value="KAG1301816.1"/>
    <property type="molecule type" value="Genomic_DNA"/>
</dbReference>
<name>A0A9P6WZ22_RHIOR</name>
<gene>
    <name evidence="1" type="ORF">G6F64_011464</name>
</gene>
<evidence type="ECO:0000313" key="2">
    <source>
        <dbReference type="Proteomes" id="UP000716291"/>
    </source>
</evidence>
<dbReference type="AlphaFoldDB" id="A0A9P6WZ22"/>
<reference evidence="1" key="1">
    <citation type="journal article" date="2020" name="Microb. Genom.">
        <title>Genetic diversity of clinical and environmental Mucorales isolates obtained from an investigation of mucormycosis cases among solid organ transplant recipients.</title>
        <authorList>
            <person name="Nguyen M.H."/>
            <person name="Kaul D."/>
            <person name="Muto C."/>
            <person name="Cheng S.J."/>
            <person name="Richter R.A."/>
            <person name="Bruno V.M."/>
            <person name="Liu G."/>
            <person name="Beyhan S."/>
            <person name="Sundermann A.J."/>
            <person name="Mounaud S."/>
            <person name="Pasculle A.W."/>
            <person name="Nierman W.C."/>
            <person name="Driscoll E."/>
            <person name="Cumbie R."/>
            <person name="Clancy C.J."/>
            <person name="Dupont C.L."/>
        </authorList>
    </citation>
    <scope>NUCLEOTIDE SEQUENCE</scope>
    <source>
        <strain evidence="1">GL11</strain>
    </source>
</reference>
<proteinExistence type="predicted"/>
<accession>A0A9P6WZ22</accession>